<dbReference type="STRING" id="580332.Slit_2027"/>
<dbReference type="InterPro" id="IPR022584">
    <property type="entry name" value="DUF2937"/>
</dbReference>
<keyword evidence="1" id="KW-0472">Membrane</keyword>
<dbReference type="RefSeq" id="WP_013030153.1">
    <property type="nucleotide sequence ID" value="NC_013959.1"/>
</dbReference>
<evidence type="ECO:0000256" key="1">
    <source>
        <dbReference type="SAM" id="Phobius"/>
    </source>
</evidence>
<dbReference type="KEGG" id="slt:Slit_2027"/>
<gene>
    <name evidence="2" type="ordered locus">Slit_2027</name>
</gene>
<dbReference type="EMBL" id="CP001965">
    <property type="protein sequence ID" value="ADE12255.1"/>
    <property type="molecule type" value="Genomic_DNA"/>
</dbReference>
<dbReference type="AlphaFoldDB" id="D5CTU3"/>
<evidence type="ECO:0008006" key="4">
    <source>
        <dbReference type="Google" id="ProtNLM"/>
    </source>
</evidence>
<dbReference type="Pfam" id="PF11157">
    <property type="entry name" value="DUF2937"/>
    <property type="match status" value="1"/>
</dbReference>
<organism evidence="2 3">
    <name type="scientific">Sideroxydans lithotrophicus (strain ES-1)</name>
    <dbReference type="NCBI Taxonomy" id="580332"/>
    <lineage>
        <taxon>Bacteria</taxon>
        <taxon>Pseudomonadati</taxon>
        <taxon>Pseudomonadota</taxon>
        <taxon>Betaproteobacteria</taxon>
        <taxon>Nitrosomonadales</taxon>
        <taxon>Gallionellaceae</taxon>
        <taxon>Sideroxydans</taxon>
    </lineage>
</organism>
<keyword evidence="3" id="KW-1185">Reference proteome</keyword>
<dbReference type="Proteomes" id="UP000001625">
    <property type="component" value="Chromosome"/>
</dbReference>
<proteinExistence type="predicted"/>
<reference evidence="2 3" key="1">
    <citation type="submission" date="2010-03" db="EMBL/GenBank/DDBJ databases">
        <title>Complete sequence of Sideroxydans lithotrophicus ES-1.</title>
        <authorList>
            <consortium name="US DOE Joint Genome Institute"/>
            <person name="Lucas S."/>
            <person name="Copeland A."/>
            <person name="Lapidus A."/>
            <person name="Cheng J.-F."/>
            <person name="Bruce D."/>
            <person name="Goodwin L."/>
            <person name="Pitluck S."/>
            <person name="Munk A.C."/>
            <person name="Detter J.C."/>
            <person name="Han C."/>
            <person name="Tapia R."/>
            <person name="Larimer F."/>
            <person name="Land M."/>
            <person name="Hauser L."/>
            <person name="Kyrpides N."/>
            <person name="Ivanova N."/>
            <person name="Emerson D."/>
            <person name="Woyke T."/>
        </authorList>
    </citation>
    <scope>NUCLEOTIDE SEQUENCE [LARGE SCALE GENOMIC DNA]</scope>
    <source>
        <strain evidence="2 3">ES-1</strain>
    </source>
</reference>
<protein>
    <recommendedName>
        <fullName evidence="4">Transmembrane protein</fullName>
    </recommendedName>
</protein>
<dbReference type="eggNOG" id="ENOG5032YDB">
    <property type="taxonomic scope" value="Bacteria"/>
</dbReference>
<keyword evidence="1" id="KW-0812">Transmembrane</keyword>
<evidence type="ECO:0000313" key="2">
    <source>
        <dbReference type="EMBL" id="ADE12255.1"/>
    </source>
</evidence>
<evidence type="ECO:0000313" key="3">
    <source>
        <dbReference type="Proteomes" id="UP000001625"/>
    </source>
</evidence>
<dbReference type="OrthoDB" id="7021410at2"/>
<feature type="transmembrane region" description="Helical" evidence="1">
    <location>
        <begin position="6"/>
        <end position="24"/>
    </location>
</feature>
<sequence length="179" mass="20173">MPAFLYRYLMIVVACIALLIGLQVPNFIDQYQKRIDAHLREVSVNLQPFQEIANKYFSGDMHKLIELHRNSEVKAFQDEGAAIEKMVQRKLRFEADLAALKTSLPMKALQVLLHGDHEMIDEALGLYSYAVPLDQDALVFGACAALAMLLFVELLLALVRFAGARLFPSLFHPISNKAQ</sequence>
<dbReference type="HOGENOM" id="CLU_119061_0_0_4"/>
<keyword evidence="1" id="KW-1133">Transmembrane helix</keyword>
<name>D5CTU3_SIDLE</name>
<feature type="transmembrane region" description="Helical" evidence="1">
    <location>
        <begin position="137"/>
        <end position="162"/>
    </location>
</feature>
<accession>D5CTU3</accession>